<protein>
    <submittedName>
        <fullName evidence="2">Uncharacterized protein</fullName>
    </submittedName>
</protein>
<evidence type="ECO:0000256" key="1">
    <source>
        <dbReference type="SAM" id="MobiDB-lite"/>
    </source>
</evidence>
<feature type="compositionally biased region" description="Basic and acidic residues" evidence="1">
    <location>
        <begin position="62"/>
        <end position="81"/>
    </location>
</feature>
<sequence length="133" mass="14212">GGRSTCHVSAVRRIGEQARSLARHVIGSNPSVPVGSGFASPGEEKEEAPTYLIMDVKAEEVAADGDAKPRQARRGEGDDGFGRLCHALHGAQRVGEELGEAPTKSTKAGGHDPCYFLPYSLYCTRDDDDDVDR</sequence>
<accession>A0A426YKU2</accession>
<evidence type="ECO:0000313" key="3">
    <source>
        <dbReference type="Proteomes" id="UP000287651"/>
    </source>
</evidence>
<organism evidence="2 3">
    <name type="scientific">Ensete ventricosum</name>
    <name type="common">Abyssinian banana</name>
    <name type="synonym">Musa ensete</name>
    <dbReference type="NCBI Taxonomy" id="4639"/>
    <lineage>
        <taxon>Eukaryota</taxon>
        <taxon>Viridiplantae</taxon>
        <taxon>Streptophyta</taxon>
        <taxon>Embryophyta</taxon>
        <taxon>Tracheophyta</taxon>
        <taxon>Spermatophyta</taxon>
        <taxon>Magnoliopsida</taxon>
        <taxon>Liliopsida</taxon>
        <taxon>Zingiberales</taxon>
        <taxon>Musaceae</taxon>
        <taxon>Ensete</taxon>
    </lineage>
</organism>
<gene>
    <name evidence="2" type="ORF">B296_00050551</name>
</gene>
<dbReference type="EMBL" id="AMZH03011749">
    <property type="protein sequence ID" value="RRT52286.1"/>
    <property type="molecule type" value="Genomic_DNA"/>
</dbReference>
<dbReference type="Proteomes" id="UP000287651">
    <property type="component" value="Unassembled WGS sequence"/>
</dbReference>
<name>A0A426YKU2_ENSVE</name>
<dbReference type="AlphaFoldDB" id="A0A426YKU2"/>
<reference evidence="2 3" key="1">
    <citation type="journal article" date="2014" name="Agronomy (Basel)">
        <title>A Draft Genome Sequence for Ensete ventricosum, the Drought-Tolerant Tree Against Hunger.</title>
        <authorList>
            <person name="Harrison J."/>
            <person name="Moore K.A."/>
            <person name="Paszkiewicz K."/>
            <person name="Jones T."/>
            <person name="Grant M."/>
            <person name="Ambacheew D."/>
            <person name="Muzemil S."/>
            <person name="Studholme D.J."/>
        </authorList>
    </citation>
    <scope>NUCLEOTIDE SEQUENCE [LARGE SCALE GENOMIC DNA]</scope>
</reference>
<comment type="caution">
    <text evidence="2">The sequence shown here is derived from an EMBL/GenBank/DDBJ whole genome shotgun (WGS) entry which is preliminary data.</text>
</comment>
<proteinExistence type="predicted"/>
<feature type="region of interest" description="Disordered" evidence="1">
    <location>
        <begin position="62"/>
        <end position="113"/>
    </location>
</feature>
<feature type="non-terminal residue" evidence="2">
    <location>
        <position position="1"/>
    </location>
</feature>
<evidence type="ECO:0000313" key="2">
    <source>
        <dbReference type="EMBL" id="RRT52286.1"/>
    </source>
</evidence>